<proteinExistence type="predicted"/>
<gene>
    <name evidence="2" type="ORF">ZHAS_00021836</name>
</gene>
<reference evidence="3" key="2">
    <citation type="submission" date="2020-05" db="UniProtKB">
        <authorList>
            <consortium name="EnsemblMetazoa"/>
        </authorList>
    </citation>
    <scope>IDENTIFICATION</scope>
</reference>
<keyword evidence="2" id="KW-0808">Transferase</keyword>
<keyword evidence="4" id="KW-1185">Reference proteome</keyword>
<dbReference type="VEuPathDB" id="VectorBase:ASIC021836"/>
<evidence type="ECO:0000313" key="3">
    <source>
        <dbReference type="EnsemblMetazoa" id="ASIC021836-PA"/>
    </source>
</evidence>
<dbReference type="EnsemblMetazoa" id="ASIC021836-RA">
    <property type="protein sequence ID" value="ASIC021836-PA"/>
    <property type="gene ID" value="ASIC021836"/>
</dbReference>
<evidence type="ECO:0000256" key="1">
    <source>
        <dbReference type="SAM" id="MobiDB-lite"/>
    </source>
</evidence>
<dbReference type="EMBL" id="ATLV01026911">
    <property type="status" value="NOT_ANNOTATED_CDS"/>
    <property type="molecule type" value="Genomic_DNA"/>
</dbReference>
<dbReference type="AlphaFoldDB" id="A0A084WTQ4"/>
<accession>A0A084WTQ4</accession>
<evidence type="ECO:0000313" key="2">
    <source>
        <dbReference type="EMBL" id="KFB53598.1"/>
    </source>
</evidence>
<sequence length="126" mass="13776">MGSARTETETNGNVATCSRARGSSHVSPGKPNGTSRMENRTKVEIFYRFSVGQPIHRPHLDLVSTTTSCPEDSTKPVEALLVALTYRFTAQLIRSRVTSAQHATAGLETGLKIVNLWMTSAREDLD</sequence>
<keyword evidence="2" id="KW-0418">Kinase</keyword>
<name>A0A084WTQ4_ANOSI</name>
<organism evidence="2">
    <name type="scientific">Anopheles sinensis</name>
    <name type="common">Mosquito</name>
    <dbReference type="NCBI Taxonomy" id="74873"/>
    <lineage>
        <taxon>Eukaryota</taxon>
        <taxon>Metazoa</taxon>
        <taxon>Ecdysozoa</taxon>
        <taxon>Arthropoda</taxon>
        <taxon>Hexapoda</taxon>
        <taxon>Insecta</taxon>
        <taxon>Pterygota</taxon>
        <taxon>Neoptera</taxon>
        <taxon>Endopterygota</taxon>
        <taxon>Diptera</taxon>
        <taxon>Nematocera</taxon>
        <taxon>Culicoidea</taxon>
        <taxon>Culicidae</taxon>
        <taxon>Anophelinae</taxon>
        <taxon>Anopheles</taxon>
    </lineage>
</organism>
<feature type="region of interest" description="Disordered" evidence="1">
    <location>
        <begin position="1"/>
        <end position="39"/>
    </location>
</feature>
<dbReference type="EMBL" id="KE525420">
    <property type="protein sequence ID" value="KFB53598.1"/>
    <property type="molecule type" value="Genomic_DNA"/>
</dbReference>
<dbReference type="GO" id="GO:0016301">
    <property type="term" value="F:kinase activity"/>
    <property type="evidence" value="ECO:0007669"/>
    <property type="project" value="UniProtKB-KW"/>
</dbReference>
<dbReference type="Proteomes" id="UP000030765">
    <property type="component" value="Unassembled WGS sequence"/>
</dbReference>
<evidence type="ECO:0000313" key="4">
    <source>
        <dbReference type="Proteomes" id="UP000030765"/>
    </source>
</evidence>
<protein>
    <submittedName>
        <fullName evidence="2 3">Adenosylcobinamide kinase</fullName>
    </submittedName>
</protein>
<reference evidence="2 4" key="1">
    <citation type="journal article" date="2014" name="BMC Genomics">
        <title>Genome sequence of Anopheles sinensis provides insight into genetics basis of mosquito competence for malaria parasites.</title>
        <authorList>
            <person name="Zhou D."/>
            <person name="Zhang D."/>
            <person name="Ding G."/>
            <person name="Shi L."/>
            <person name="Hou Q."/>
            <person name="Ye Y."/>
            <person name="Xu Y."/>
            <person name="Zhou H."/>
            <person name="Xiong C."/>
            <person name="Li S."/>
            <person name="Yu J."/>
            <person name="Hong S."/>
            <person name="Yu X."/>
            <person name="Zou P."/>
            <person name="Chen C."/>
            <person name="Chang X."/>
            <person name="Wang W."/>
            <person name="Lv Y."/>
            <person name="Sun Y."/>
            <person name="Ma L."/>
            <person name="Shen B."/>
            <person name="Zhu C."/>
        </authorList>
    </citation>
    <scope>NUCLEOTIDE SEQUENCE [LARGE SCALE GENOMIC DNA]</scope>
</reference>